<organism evidence="1 2">
    <name type="scientific">Ligilactobacillus faecis</name>
    <dbReference type="NCBI Taxonomy" id="762833"/>
    <lineage>
        <taxon>Bacteria</taxon>
        <taxon>Bacillati</taxon>
        <taxon>Bacillota</taxon>
        <taxon>Bacilli</taxon>
        <taxon>Lactobacillales</taxon>
        <taxon>Lactobacillaceae</taxon>
        <taxon>Ligilactobacillus</taxon>
    </lineage>
</organism>
<protein>
    <submittedName>
        <fullName evidence="1">Uncharacterized protein</fullName>
    </submittedName>
</protein>
<keyword evidence="2" id="KW-1185">Reference proteome</keyword>
<evidence type="ECO:0000313" key="2">
    <source>
        <dbReference type="Proteomes" id="UP001565236"/>
    </source>
</evidence>
<reference evidence="1 2" key="1">
    <citation type="submission" date="2024-03" db="EMBL/GenBank/DDBJ databases">
        <title>Mouse gut bacterial collection (mGBC) of GemPharmatech.</title>
        <authorList>
            <person name="He Y."/>
            <person name="Dong L."/>
            <person name="Wu D."/>
            <person name="Gao X."/>
            <person name="Lin Z."/>
        </authorList>
    </citation>
    <scope>NUCLEOTIDE SEQUENCE [LARGE SCALE GENOMIC DNA]</scope>
    <source>
        <strain evidence="1 2">15-30</strain>
    </source>
</reference>
<gene>
    <name evidence="1" type="ORF">AALT52_00645</name>
</gene>
<accession>A0ABV4DLP8</accession>
<dbReference type="Proteomes" id="UP001565236">
    <property type="component" value="Unassembled WGS sequence"/>
</dbReference>
<dbReference type="EMBL" id="JBCLUF010000002">
    <property type="protein sequence ID" value="MEY8661405.1"/>
    <property type="molecule type" value="Genomic_DNA"/>
</dbReference>
<proteinExistence type="predicted"/>
<dbReference type="RefSeq" id="WP_369939945.1">
    <property type="nucleotide sequence ID" value="NZ_JBCLUF010000002.1"/>
</dbReference>
<name>A0ABV4DLP8_9LACO</name>
<sequence length="137" mass="15965">MVKKYYDEFGKLPLAKMAQSISDMTYSYRETKVPTAHYKKLLDKSFEEVIESNISINLVDTYFKTLKTLHDENPKWFMQALLCLDVRVRPSSIKANEYQALELTYAKFLEDSAKHVAPAYISMFEDIRDNGATYNLE</sequence>
<comment type="caution">
    <text evidence="1">The sequence shown here is derived from an EMBL/GenBank/DDBJ whole genome shotgun (WGS) entry which is preliminary data.</text>
</comment>
<evidence type="ECO:0000313" key="1">
    <source>
        <dbReference type="EMBL" id="MEY8661405.1"/>
    </source>
</evidence>